<sequence length="159" mass="17303">MLIWGWQRQVLTLAVLAAFCGACRNAGPHGLRRLVTKFTLFFVPLFPISSRTYLECPVCGVQSPVPSADVPNLVAQANQPPVPGQLIHTVPPGVQQPMAPQQGWPQAAPAQQNWQQPVPAQQNWQQAAPSQQAWQQSAPTQQVAPQQGRPSAPPPQQGW</sequence>
<keyword evidence="3" id="KW-1185">Reference proteome</keyword>
<evidence type="ECO:0000313" key="3">
    <source>
        <dbReference type="Proteomes" id="UP001595696"/>
    </source>
</evidence>
<reference evidence="3" key="1">
    <citation type="journal article" date="2019" name="Int. J. Syst. Evol. Microbiol.">
        <title>The Global Catalogue of Microorganisms (GCM) 10K type strain sequencing project: providing services to taxonomists for standard genome sequencing and annotation.</title>
        <authorList>
            <consortium name="The Broad Institute Genomics Platform"/>
            <consortium name="The Broad Institute Genome Sequencing Center for Infectious Disease"/>
            <person name="Wu L."/>
            <person name="Ma J."/>
        </authorList>
    </citation>
    <scope>NUCLEOTIDE SEQUENCE [LARGE SCALE GENOMIC DNA]</scope>
    <source>
        <strain evidence="3">CGMCC 4.7330</strain>
    </source>
</reference>
<dbReference type="Proteomes" id="UP001595696">
    <property type="component" value="Unassembled WGS sequence"/>
</dbReference>
<feature type="compositionally biased region" description="Low complexity" evidence="1">
    <location>
        <begin position="95"/>
        <end position="142"/>
    </location>
</feature>
<evidence type="ECO:0008006" key="4">
    <source>
        <dbReference type="Google" id="ProtNLM"/>
    </source>
</evidence>
<dbReference type="PANTHER" id="PTHR28139:SF1">
    <property type="entry name" value="UPF0768 PROTEIN YBL029C-A"/>
    <property type="match status" value="1"/>
</dbReference>
<comment type="caution">
    <text evidence="2">The sequence shown here is derived from an EMBL/GenBank/DDBJ whole genome shotgun (WGS) entry which is preliminary data.</text>
</comment>
<dbReference type="RefSeq" id="WP_378616826.1">
    <property type="nucleotide sequence ID" value="NZ_JBHSAX010000033.1"/>
</dbReference>
<name>A0ABV8E1S3_9NOCA</name>
<evidence type="ECO:0000313" key="2">
    <source>
        <dbReference type="EMBL" id="MFC3966266.1"/>
    </source>
</evidence>
<feature type="region of interest" description="Disordered" evidence="1">
    <location>
        <begin position="82"/>
        <end position="159"/>
    </location>
</feature>
<proteinExistence type="predicted"/>
<gene>
    <name evidence="2" type="ORF">ACFO0B_30130</name>
</gene>
<accession>A0ABV8E1S3</accession>
<dbReference type="EMBL" id="JBHSAX010000033">
    <property type="protein sequence ID" value="MFC3966266.1"/>
    <property type="molecule type" value="Genomic_DNA"/>
</dbReference>
<dbReference type="PANTHER" id="PTHR28139">
    <property type="entry name" value="UPF0768 PROTEIN YBL029C-A"/>
    <property type="match status" value="1"/>
</dbReference>
<protein>
    <recommendedName>
        <fullName evidence="4">Zinc ribbon family protein</fullName>
    </recommendedName>
</protein>
<organism evidence="2 3">
    <name type="scientific">Nocardia jiangsuensis</name>
    <dbReference type="NCBI Taxonomy" id="1691563"/>
    <lineage>
        <taxon>Bacteria</taxon>
        <taxon>Bacillati</taxon>
        <taxon>Actinomycetota</taxon>
        <taxon>Actinomycetes</taxon>
        <taxon>Mycobacteriales</taxon>
        <taxon>Nocardiaceae</taxon>
        <taxon>Nocardia</taxon>
    </lineage>
</organism>
<evidence type="ECO:0000256" key="1">
    <source>
        <dbReference type="SAM" id="MobiDB-lite"/>
    </source>
</evidence>